<evidence type="ECO:0000313" key="10">
    <source>
        <dbReference type="EMBL" id="EGC28472.1"/>
    </source>
</evidence>
<protein>
    <recommendedName>
        <fullName evidence="9">Importin N-terminal domain-containing protein</fullName>
    </recommendedName>
</protein>
<keyword evidence="5" id="KW-0963">Cytoplasm</keyword>
<name>F1A5Q7_DICPU</name>
<evidence type="ECO:0000256" key="8">
    <source>
        <dbReference type="ARBA" id="ARBA00023242"/>
    </source>
</evidence>
<keyword evidence="8" id="KW-0539">Nucleus</keyword>
<dbReference type="STRING" id="5786.F1A5Q7"/>
<evidence type="ECO:0000256" key="2">
    <source>
        <dbReference type="ARBA" id="ARBA00004496"/>
    </source>
</evidence>
<dbReference type="OMA" id="QQYQERW"/>
<dbReference type="InterPro" id="IPR040122">
    <property type="entry name" value="Importin_beta"/>
</dbReference>
<dbReference type="Pfam" id="PF13513">
    <property type="entry name" value="HEAT_EZ"/>
    <property type="match status" value="1"/>
</dbReference>
<dbReference type="SUPFAM" id="SSF48371">
    <property type="entry name" value="ARM repeat"/>
    <property type="match status" value="1"/>
</dbReference>
<evidence type="ECO:0000313" key="11">
    <source>
        <dbReference type="Proteomes" id="UP000001064"/>
    </source>
</evidence>
<keyword evidence="7" id="KW-0653">Protein transport</keyword>
<dbReference type="GO" id="GO:0005634">
    <property type="term" value="C:nucleus"/>
    <property type="evidence" value="ECO:0000318"/>
    <property type="project" value="GO_Central"/>
</dbReference>
<dbReference type="FunFam" id="1.25.10.10:FF:000027">
    <property type="entry name" value="Importin subunit beta-1"/>
    <property type="match status" value="1"/>
</dbReference>
<accession>F1A5Q7</accession>
<dbReference type="GO" id="GO:0031267">
    <property type="term" value="F:small GTPase binding"/>
    <property type="evidence" value="ECO:0007669"/>
    <property type="project" value="InterPro"/>
</dbReference>
<dbReference type="GO" id="GO:0005737">
    <property type="term" value="C:cytoplasm"/>
    <property type="evidence" value="ECO:0000318"/>
    <property type="project" value="GO_Central"/>
</dbReference>
<dbReference type="eggNOG" id="KOG1241">
    <property type="taxonomic scope" value="Eukaryota"/>
</dbReference>
<evidence type="ECO:0000256" key="5">
    <source>
        <dbReference type="ARBA" id="ARBA00022490"/>
    </source>
</evidence>
<evidence type="ECO:0000259" key="9">
    <source>
        <dbReference type="PROSITE" id="PS50166"/>
    </source>
</evidence>
<keyword evidence="11" id="KW-1185">Reference proteome</keyword>
<comment type="subcellular location">
    <subcellularLocation>
        <location evidence="2">Cytoplasm</location>
    </subcellularLocation>
    <subcellularLocation>
        <location evidence="1">Nucleus envelope</location>
    </subcellularLocation>
</comment>
<dbReference type="InterPro" id="IPR016024">
    <property type="entry name" value="ARM-type_fold"/>
</dbReference>
<dbReference type="EMBL" id="GL871624">
    <property type="protein sequence ID" value="EGC28472.1"/>
    <property type="molecule type" value="Genomic_DNA"/>
</dbReference>
<reference evidence="11" key="1">
    <citation type="journal article" date="2011" name="Genome Biol.">
        <title>Comparative genomics of the social amoebae Dictyostelium discoideum and Dictyostelium purpureum.</title>
        <authorList>
            <consortium name="US DOE Joint Genome Institute (JGI-PGF)"/>
            <person name="Sucgang R."/>
            <person name="Kuo A."/>
            <person name="Tian X."/>
            <person name="Salerno W."/>
            <person name="Parikh A."/>
            <person name="Feasley C.L."/>
            <person name="Dalin E."/>
            <person name="Tu H."/>
            <person name="Huang E."/>
            <person name="Barry K."/>
            <person name="Lindquist E."/>
            <person name="Shapiro H."/>
            <person name="Bruce D."/>
            <person name="Schmutz J."/>
            <person name="Salamov A."/>
            <person name="Fey P."/>
            <person name="Gaudet P."/>
            <person name="Anjard C."/>
            <person name="Babu M.M."/>
            <person name="Basu S."/>
            <person name="Bushmanova Y."/>
            <person name="van der Wel H."/>
            <person name="Katoh-Kurasawa M."/>
            <person name="Dinh C."/>
            <person name="Coutinho P.M."/>
            <person name="Saito T."/>
            <person name="Elias M."/>
            <person name="Schaap P."/>
            <person name="Kay R.R."/>
            <person name="Henrissat B."/>
            <person name="Eichinger L."/>
            <person name="Rivero F."/>
            <person name="Putnam N.H."/>
            <person name="West C.M."/>
            <person name="Loomis W.F."/>
            <person name="Chisholm R.L."/>
            <person name="Shaulsky G."/>
            <person name="Strassmann J.E."/>
            <person name="Queller D.C."/>
            <person name="Kuspa A."/>
            <person name="Grigoriev I.V."/>
        </authorList>
    </citation>
    <scope>NUCLEOTIDE SEQUENCE [LARGE SCALE GENOMIC DNA]</scope>
    <source>
        <strain evidence="11">QSDP1</strain>
    </source>
</reference>
<dbReference type="AlphaFoldDB" id="F1A5Q7"/>
<dbReference type="GO" id="GO:0005635">
    <property type="term" value="C:nuclear envelope"/>
    <property type="evidence" value="ECO:0007669"/>
    <property type="project" value="UniProtKB-SubCell"/>
</dbReference>
<dbReference type="KEGG" id="dpp:DICPUDRAFT_51827"/>
<gene>
    <name evidence="10" type="ORF">DICPUDRAFT_51827</name>
</gene>
<proteinExistence type="inferred from homology"/>
<sequence>MELLQALVGASNPDPNVRQAAENFLTTASNQNFPLFIHSLTSELINEEREPKIRQLAGIVLKNSIYSKSQERNEVLIKQWVSIDAAARNVIKNDLLRGLSSPIYDARHTAAIVISHIGLIEIPHSLWEELIPSLFKNIETGGEHLKQVTLQTIGYICEEIDPDVMSKYSDNVLRVITDGIRDESPNVKLAGIQALCHTLEFIKGNFEKKEQRDYIMKVIIDNSESQNPLIKKTAFENLVKIASIYYDHILEYMNPIFKTTVEAIQKDPTEDVVLQAIEFWTSLAEEEQNQIDIQPLDKLVIPKALDNLIPILLETLTKQSEHQDGGWGITPAGATCIQYISHLMHMTKLNENDPDRVAELVLPFIKNNITSQEWRLREASCTALGSILEDRKNLGDSLIHLIPVILQLIGDTNDMVKETASWTIGQICDHQIFNVSQLLESILKQLIAYTEDKNVKVATHCCWAIHNICQAFEGGSVGPYPTLQPASQEIAKCLIKAAHRTDIEDDDHKLKTNAYEALNSLISYSNASPELIVEILKVTFMDFEQSFKMEVLNQDDCEAQFNLQSLLCSTFQAIASTLKEHIQPYAKDMLNYLFLVFKNQSVIIYEEALLAIDALVLALESEFEQFFPPFLNILINFLQNVEYGSVTNIAIGIVGDLARSFGKKFSGICETIVPLIISDLTNPKLSMNAKPSAISCLCDIAISVGADFIPYLPTVMPILSQASKTELDDEEFLNELRETIFQAYTGILQGLKGDNRVEELNIYLNDMFNFIQVIHSDGDRSDEVTSSALALIGDLAQSMGEQVKAQLNNPLVKELVNDGIQRSVNYADYARDSVFTNNLK</sequence>
<organism evidence="10 11">
    <name type="scientific">Dictyostelium purpureum</name>
    <name type="common">Slime mold</name>
    <dbReference type="NCBI Taxonomy" id="5786"/>
    <lineage>
        <taxon>Eukaryota</taxon>
        <taxon>Amoebozoa</taxon>
        <taxon>Evosea</taxon>
        <taxon>Eumycetozoa</taxon>
        <taxon>Dictyostelia</taxon>
        <taxon>Dictyosteliales</taxon>
        <taxon>Dictyosteliaceae</taxon>
        <taxon>Dictyostelium</taxon>
    </lineage>
</organism>
<evidence type="ECO:0000256" key="3">
    <source>
        <dbReference type="ARBA" id="ARBA00010907"/>
    </source>
</evidence>
<dbReference type="PANTHER" id="PTHR10527">
    <property type="entry name" value="IMPORTIN BETA"/>
    <property type="match status" value="1"/>
</dbReference>
<dbReference type="InterPro" id="IPR058584">
    <property type="entry name" value="IMB1_TNPO1-like_TPR"/>
</dbReference>
<dbReference type="PROSITE" id="PS50166">
    <property type="entry name" value="IMPORTIN_B_NT"/>
    <property type="match status" value="1"/>
</dbReference>
<dbReference type="InterPro" id="IPR011989">
    <property type="entry name" value="ARM-like"/>
</dbReference>
<feature type="domain" description="Importin N-terminal" evidence="9">
    <location>
        <begin position="21"/>
        <end position="101"/>
    </location>
</feature>
<dbReference type="Pfam" id="PF25574">
    <property type="entry name" value="TPR_IMB1"/>
    <property type="match status" value="1"/>
</dbReference>
<dbReference type="Gene3D" id="1.25.10.10">
    <property type="entry name" value="Leucine-rich Repeat Variant"/>
    <property type="match status" value="1"/>
</dbReference>
<dbReference type="VEuPathDB" id="AmoebaDB:DICPUDRAFT_51827"/>
<dbReference type="GO" id="GO:0006606">
    <property type="term" value="P:protein import into nucleus"/>
    <property type="evidence" value="ECO:0000318"/>
    <property type="project" value="GO_Central"/>
</dbReference>
<dbReference type="RefSeq" id="XP_003295001.1">
    <property type="nucleotide sequence ID" value="XM_003294953.1"/>
</dbReference>
<keyword evidence="4" id="KW-0813">Transport</keyword>
<dbReference type="GO" id="GO:0008139">
    <property type="term" value="F:nuclear localization sequence binding"/>
    <property type="evidence" value="ECO:0000318"/>
    <property type="project" value="GO_Central"/>
</dbReference>
<evidence type="ECO:0000256" key="7">
    <source>
        <dbReference type="ARBA" id="ARBA00022927"/>
    </source>
</evidence>
<dbReference type="GO" id="GO:0061608">
    <property type="term" value="F:nuclear import signal receptor activity"/>
    <property type="evidence" value="ECO:0000318"/>
    <property type="project" value="GO_Central"/>
</dbReference>
<dbReference type="OrthoDB" id="10263328at2759"/>
<keyword evidence="6" id="KW-0677">Repeat</keyword>
<evidence type="ECO:0000256" key="4">
    <source>
        <dbReference type="ARBA" id="ARBA00022448"/>
    </source>
</evidence>
<dbReference type="GeneID" id="10510881"/>
<dbReference type="Pfam" id="PF03810">
    <property type="entry name" value="IBN_N"/>
    <property type="match status" value="1"/>
</dbReference>
<dbReference type="SMART" id="SM00913">
    <property type="entry name" value="IBN_N"/>
    <property type="match status" value="1"/>
</dbReference>
<dbReference type="InterPro" id="IPR001494">
    <property type="entry name" value="Importin-beta_N"/>
</dbReference>
<dbReference type="SMART" id="SM00185">
    <property type="entry name" value="ARM"/>
    <property type="match status" value="2"/>
</dbReference>
<dbReference type="InParanoid" id="F1A5Q7"/>
<comment type="similarity">
    <text evidence="3">Belongs to the importin beta family. Importin beta-1 subfamily.</text>
</comment>
<dbReference type="Proteomes" id="UP000001064">
    <property type="component" value="Unassembled WGS sequence"/>
</dbReference>
<evidence type="ECO:0000256" key="6">
    <source>
        <dbReference type="ARBA" id="ARBA00022737"/>
    </source>
</evidence>
<evidence type="ECO:0000256" key="1">
    <source>
        <dbReference type="ARBA" id="ARBA00004259"/>
    </source>
</evidence>
<dbReference type="InterPro" id="IPR000225">
    <property type="entry name" value="Armadillo"/>
</dbReference>